<dbReference type="Gene3D" id="3.80.10.10">
    <property type="entry name" value="Ribonuclease Inhibitor"/>
    <property type="match status" value="1"/>
</dbReference>
<accession>A0AA38PM10</accession>
<reference evidence="1" key="1">
    <citation type="submission" date="2022-08" db="EMBL/GenBank/DDBJ databases">
        <authorList>
            <consortium name="DOE Joint Genome Institute"/>
            <person name="Min B."/>
            <person name="Riley R."/>
            <person name="Sierra-Patev S."/>
            <person name="Naranjo-Ortiz M."/>
            <person name="Looney B."/>
            <person name="Konkel Z."/>
            <person name="Slot J.C."/>
            <person name="Sakamoto Y."/>
            <person name="Steenwyk J.L."/>
            <person name="Rokas A."/>
            <person name="Carro J."/>
            <person name="Camarero S."/>
            <person name="Ferreira P."/>
            <person name="Molpeceres G."/>
            <person name="Ruiz-Duenas F.J."/>
            <person name="Serrano A."/>
            <person name="Henrissat B."/>
            <person name="Drula E."/>
            <person name="Hughes K.W."/>
            <person name="Mata J.L."/>
            <person name="Ishikawa N.K."/>
            <person name="Vargas-Isla R."/>
            <person name="Ushijima S."/>
            <person name="Smith C.A."/>
            <person name="Ahrendt S."/>
            <person name="Andreopoulos W."/>
            <person name="He G."/>
            <person name="Labutti K."/>
            <person name="Lipzen A."/>
            <person name="Ng V."/>
            <person name="Sandor L."/>
            <person name="Barry K."/>
            <person name="Martinez A.T."/>
            <person name="Xiao Y."/>
            <person name="Gibbons J.G."/>
            <person name="Terashima K."/>
            <person name="Hibbett D.S."/>
            <person name="Grigoriev I.V."/>
        </authorList>
    </citation>
    <scope>NUCLEOTIDE SEQUENCE</scope>
    <source>
        <strain evidence="1">TFB9207</strain>
    </source>
</reference>
<organism evidence="1 2">
    <name type="scientific">Lentinula raphanica</name>
    <dbReference type="NCBI Taxonomy" id="153919"/>
    <lineage>
        <taxon>Eukaryota</taxon>
        <taxon>Fungi</taxon>
        <taxon>Dikarya</taxon>
        <taxon>Basidiomycota</taxon>
        <taxon>Agaricomycotina</taxon>
        <taxon>Agaricomycetes</taxon>
        <taxon>Agaricomycetidae</taxon>
        <taxon>Agaricales</taxon>
        <taxon>Marasmiineae</taxon>
        <taxon>Omphalotaceae</taxon>
        <taxon>Lentinula</taxon>
    </lineage>
</organism>
<evidence type="ECO:0000313" key="1">
    <source>
        <dbReference type="EMBL" id="KAJ3845420.1"/>
    </source>
</evidence>
<evidence type="ECO:0000313" key="2">
    <source>
        <dbReference type="Proteomes" id="UP001163846"/>
    </source>
</evidence>
<dbReference type="Proteomes" id="UP001163846">
    <property type="component" value="Unassembled WGS sequence"/>
</dbReference>
<dbReference type="AlphaFoldDB" id="A0AA38PM10"/>
<comment type="caution">
    <text evidence="1">The sequence shown here is derived from an EMBL/GenBank/DDBJ whole genome shotgun (WGS) entry which is preliminary data.</text>
</comment>
<dbReference type="EMBL" id="MU805937">
    <property type="protein sequence ID" value="KAJ3845420.1"/>
    <property type="molecule type" value="Genomic_DNA"/>
</dbReference>
<dbReference type="InterPro" id="IPR032675">
    <property type="entry name" value="LRR_dom_sf"/>
</dbReference>
<evidence type="ECO:0008006" key="3">
    <source>
        <dbReference type="Google" id="ProtNLM"/>
    </source>
</evidence>
<sequence>MSTNANSCPQCGYSLQHHTPPALPCDNYRIEQLLTTNEYPNQKEELAFRIFVANAPCAISHFDDRIASLKAELLKVEAEKANFTSVFPKYQKPLNPVRRIPPEILQLIFEYGMGYDKPAKEYFESISHSLDVHFPLLVYGRVCHYWRNLIDLGMPKLWTRIKLQLDRPMPTKLVPHASSLLSVYLRRSQQRPLTICLDIPRSKSLDFGTGYLVREFFKESARWESLFLSGGDELDEIMAMSEHSYKSLKSVHVRRIDAHSVSLHRCWFPELTTWTSVWDGPSIGFSFFPAAFYSITDYTISGVWNIRAVNVVQCLYSLRTLSIQSVVLAVSSLSEVPNLNLPFLKELHIRQDSHNNCNNAAIAAVLDSMSCPALIALSLFTSEKLVEPLQRFEERSNFKLEHFVGSKNAGIFAKAIRNGDALETIKIEGTDTTQATTDVLASLYIQSTRFSNADTPFPCSFPSPSLDKPTVTFPKLHRLQSEMRDLKIADDFMARAYTNLCAREKFENAVPLELVITTGDEKAQKMFQSLNRKEFANLKVTVKIIGV</sequence>
<gene>
    <name evidence="1" type="ORF">F5878DRAFT_599504</name>
</gene>
<proteinExistence type="predicted"/>
<protein>
    <recommendedName>
        <fullName evidence="3">F-box domain-containing protein</fullName>
    </recommendedName>
</protein>
<keyword evidence="2" id="KW-1185">Reference proteome</keyword>
<name>A0AA38PM10_9AGAR</name>